<protein>
    <recommendedName>
        <fullName evidence="6">DAPG hydrolase PhiG domain-containing protein</fullName>
    </recommendedName>
</protein>
<keyword evidence="8" id="KW-1185">Reference proteome</keyword>
<evidence type="ECO:0000256" key="5">
    <source>
        <dbReference type="ARBA" id="ARBA00023459"/>
    </source>
</evidence>
<sequence>MCHFVRNTDYGCEMRTRFWLGDIKDAATKELVPDTVAAEVRAVAVNDAFCAHLLQHSIEEMGYLADLLPVLYRQVTEDSSF</sequence>
<dbReference type="GO" id="GO:0016787">
    <property type="term" value="F:hydrolase activity"/>
    <property type="evidence" value="ECO:0007669"/>
    <property type="project" value="UniProtKB-KW"/>
</dbReference>
<dbReference type="EMBL" id="NQVN01000017">
    <property type="protein sequence ID" value="PIO97538.1"/>
    <property type="molecule type" value="Genomic_DNA"/>
</dbReference>
<evidence type="ECO:0000256" key="3">
    <source>
        <dbReference type="ARBA" id="ARBA00022801"/>
    </source>
</evidence>
<feature type="domain" description="DAPG hydrolase PhiG" evidence="6">
    <location>
        <begin position="1"/>
        <end position="73"/>
    </location>
</feature>
<evidence type="ECO:0000313" key="8">
    <source>
        <dbReference type="Proteomes" id="UP000231070"/>
    </source>
</evidence>
<reference evidence="7 8" key="1">
    <citation type="submission" date="2017-08" db="EMBL/GenBank/DDBJ databases">
        <title>Pleomorphomonas carboxidotrophicus sp. nov., a new mesophilic hydrogenogenic carboxidotroph.</title>
        <authorList>
            <person name="Esquivel-Elizondo S."/>
            <person name="Krajmalnik-Brown R."/>
            <person name="Maldonado J."/>
        </authorList>
    </citation>
    <scope>NUCLEOTIDE SEQUENCE [LARGE SCALE GENOMIC DNA]</scope>
    <source>
        <strain evidence="7 8">SVCO-16</strain>
    </source>
</reference>
<name>A0A2G9WS52_9HYPH</name>
<organism evidence="7 8">
    <name type="scientific">Pleomorphomonas carboxyditropha</name>
    <dbReference type="NCBI Taxonomy" id="2023338"/>
    <lineage>
        <taxon>Bacteria</taxon>
        <taxon>Pseudomonadati</taxon>
        <taxon>Pseudomonadota</taxon>
        <taxon>Alphaproteobacteria</taxon>
        <taxon>Hyphomicrobiales</taxon>
        <taxon>Pleomorphomonadaceae</taxon>
        <taxon>Pleomorphomonas</taxon>
    </lineage>
</organism>
<keyword evidence="2" id="KW-0479">Metal-binding</keyword>
<comment type="cofactor">
    <cofactor evidence="1">
        <name>Zn(2+)</name>
        <dbReference type="ChEBI" id="CHEBI:29105"/>
    </cofactor>
</comment>
<evidence type="ECO:0000313" key="7">
    <source>
        <dbReference type="EMBL" id="PIO97538.1"/>
    </source>
</evidence>
<evidence type="ECO:0000259" key="6">
    <source>
        <dbReference type="Pfam" id="PF18089"/>
    </source>
</evidence>
<comment type="similarity">
    <text evidence="5">Belongs to the DAPG/phloretin hydrolase family.</text>
</comment>
<evidence type="ECO:0000256" key="1">
    <source>
        <dbReference type="ARBA" id="ARBA00001947"/>
    </source>
</evidence>
<comment type="caution">
    <text evidence="7">The sequence shown here is derived from an EMBL/GenBank/DDBJ whole genome shotgun (WGS) entry which is preliminary data.</text>
</comment>
<dbReference type="AlphaFoldDB" id="A0A2G9WS52"/>
<keyword evidence="4" id="KW-0862">Zinc</keyword>
<proteinExistence type="inferred from homology"/>
<dbReference type="GO" id="GO:0046872">
    <property type="term" value="F:metal ion binding"/>
    <property type="evidence" value="ECO:0007669"/>
    <property type="project" value="UniProtKB-KW"/>
</dbReference>
<keyword evidence="3" id="KW-0378">Hydrolase</keyword>
<gene>
    <name evidence="7" type="ORF">CJ014_20040</name>
</gene>
<accession>A0A2G9WS52</accession>
<evidence type="ECO:0000256" key="4">
    <source>
        <dbReference type="ARBA" id="ARBA00022833"/>
    </source>
</evidence>
<dbReference type="Pfam" id="PF18089">
    <property type="entry name" value="DAPG_hydrolase"/>
    <property type="match status" value="1"/>
</dbReference>
<dbReference type="Proteomes" id="UP000231070">
    <property type="component" value="Unassembled WGS sequence"/>
</dbReference>
<dbReference type="InterPro" id="IPR041526">
    <property type="entry name" value="DAPG_hydrolase"/>
</dbReference>
<evidence type="ECO:0000256" key="2">
    <source>
        <dbReference type="ARBA" id="ARBA00022723"/>
    </source>
</evidence>